<proteinExistence type="predicted"/>
<protein>
    <recommendedName>
        <fullName evidence="2">YgiT-type zinc finger domain-containing protein</fullName>
    </recommendedName>
</protein>
<dbReference type="EMBL" id="BARV01001105">
    <property type="protein sequence ID" value="GAH92023.1"/>
    <property type="molecule type" value="Genomic_DNA"/>
</dbReference>
<organism evidence="1">
    <name type="scientific">marine sediment metagenome</name>
    <dbReference type="NCBI Taxonomy" id="412755"/>
    <lineage>
        <taxon>unclassified sequences</taxon>
        <taxon>metagenomes</taxon>
        <taxon>ecological metagenomes</taxon>
    </lineage>
</organism>
<dbReference type="NCBIfam" id="TIGR03831">
    <property type="entry name" value="YgiT_finger"/>
    <property type="match status" value="1"/>
</dbReference>
<evidence type="ECO:0000313" key="1">
    <source>
        <dbReference type="EMBL" id="GAH92023.1"/>
    </source>
</evidence>
<evidence type="ECO:0008006" key="2">
    <source>
        <dbReference type="Google" id="ProtNLM"/>
    </source>
</evidence>
<dbReference type="Gene3D" id="3.10.20.860">
    <property type="match status" value="1"/>
</dbReference>
<dbReference type="InterPro" id="IPR022453">
    <property type="entry name" value="Znf_MqsA-type"/>
</dbReference>
<reference evidence="1" key="1">
    <citation type="journal article" date="2014" name="Front. Microbiol.">
        <title>High frequency of phylogenetically diverse reductive dehalogenase-homologous genes in deep subseafloor sedimentary metagenomes.</title>
        <authorList>
            <person name="Kawai M."/>
            <person name="Futagami T."/>
            <person name="Toyoda A."/>
            <person name="Takaki Y."/>
            <person name="Nishi S."/>
            <person name="Hori S."/>
            <person name="Arai W."/>
            <person name="Tsubouchi T."/>
            <person name="Morono Y."/>
            <person name="Uchiyama I."/>
            <person name="Ito T."/>
            <person name="Fujiyama A."/>
            <person name="Inagaki F."/>
            <person name="Takami H."/>
        </authorList>
    </citation>
    <scope>NUCLEOTIDE SEQUENCE</scope>
    <source>
        <strain evidence="1">Expedition CK06-06</strain>
    </source>
</reference>
<dbReference type="AlphaFoldDB" id="X1LD23"/>
<accession>X1LD23</accession>
<comment type="caution">
    <text evidence="1">The sequence shown here is derived from an EMBL/GenBank/DDBJ whole genome shotgun (WGS) entry which is preliminary data.</text>
</comment>
<feature type="non-terminal residue" evidence="1">
    <location>
        <position position="69"/>
    </location>
</feature>
<sequence length="69" mass="7936">MNVKIKEYDYGECEICDTPMQEKYIKQDFWIRGELIVVEDVPAGVCPQCGEKIVRADVGQWIAKLIENS</sequence>
<name>X1LD23_9ZZZZ</name>
<gene>
    <name evidence="1" type="ORF">S06H3_03409</name>
</gene>